<reference evidence="1 2" key="1">
    <citation type="submission" date="2014-04" db="EMBL/GenBank/DDBJ databases">
        <title>Evolutionary Origins and Diversification of the Mycorrhizal Mutualists.</title>
        <authorList>
            <consortium name="DOE Joint Genome Institute"/>
            <consortium name="Mycorrhizal Genomics Consortium"/>
            <person name="Kohler A."/>
            <person name="Kuo A."/>
            <person name="Nagy L.G."/>
            <person name="Floudas D."/>
            <person name="Copeland A."/>
            <person name="Barry K.W."/>
            <person name="Cichocki N."/>
            <person name="Veneault-Fourrey C."/>
            <person name="LaButti K."/>
            <person name="Lindquist E.A."/>
            <person name="Lipzen A."/>
            <person name="Lundell T."/>
            <person name="Morin E."/>
            <person name="Murat C."/>
            <person name="Riley R."/>
            <person name="Ohm R."/>
            <person name="Sun H."/>
            <person name="Tunlid A."/>
            <person name="Henrissat B."/>
            <person name="Grigoriev I.V."/>
            <person name="Hibbett D.S."/>
            <person name="Martin F."/>
        </authorList>
    </citation>
    <scope>NUCLEOTIDE SEQUENCE [LARGE SCALE GENOMIC DNA]</scope>
    <source>
        <strain evidence="1 2">Koide BX008</strain>
    </source>
</reference>
<organism evidence="1 2">
    <name type="scientific">Amanita muscaria (strain Koide BX008)</name>
    <dbReference type="NCBI Taxonomy" id="946122"/>
    <lineage>
        <taxon>Eukaryota</taxon>
        <taxon>Fungi</taxon>
        <taxon>Dikarya</taxon>
        <taxon>Basidiomycota</taxon>
        <taxon>Agaricomycotina</taxon>
        <taxon>Agaricomycetes</taxon>
        <taxon>Agaricomycetidae</taxon>
        <taxon>Agaricales</taxon>
        <taxon>Pluteineae</taxon>
        <taxon>Amanitaceae</taxon>
        <taxon>Amanita</taxon>
    </lineage>
</organism>
<gene>
    <name evidence="1" type="ORF">M378DRAFT_170051</name>
</gene>
<keyword evidence="2" id="KW-1185">Reference proteome</keyword>
<dbReference type="AlphaFoldDB" id="A0A0C2S7W4"/>
<accession>A0A0C2S7W4</accession>
<protein>
    <submittedName>
        <fullName evidence="1">Uncharacterized protein</fullName>
    </submittedName>
</protein>
<evidence type="ECO:0000313" key="1">
    <source>
        <dbReference type="EMBL" id="KIL58870.1"/>
    </source>
</evidence>
<name>A0A0C2S7W4_AMAMK</name>
<dbReference type="Proteomes" id="UP000054549">
    <property type="component" value="Unassembled WGS sequence"/>
</dbReference>
<dbReference type="HOGENOM" id="CLU_2941223_0_0_1"/>
<sequence length="60" mass="6966">MEEHTGFFASLTGVTRTLFLCLNGEPQPRVAHIPTYRSDRATLEMSKINGVRREMEVEWR</sequence>
<dbReference type="EMBL" id="KN818327">
    <property type="protein sequence ID" value="KIL58870.1"/>
    <property type="molecule type" value="Genomic_DNA"/>
</dbReference>
<dbReference type="InParanoid" id="A0A0C2S7W4"/>
<evidence type="ECO:0000313" key="2">
    <source>
        <dbReference type="Proteomes" id="UP000054549"/>
    </source>
</evidence>
<proteinExistence type="predicted"/>